<protein>
    <submittedName>
        <fullName evidence="1">Uncharacterized protein</fullName>
    </submittedName>
</protein>
<dbReference type="Proteomes" id="UP000824533">
    <property type="component" value="Linkage Group LG12"/>
</dbReference>
<dbReference type="EMBL" id="CM034398">
    <property type="protein sequence ID" value="KAJ0177183.1"/>
    <property type="molecule type" value="Genomic_DNA"/>
</dbReference>
<proteinExistence type="predicted"/>
<evidence type="ECO:0000313" key="2">
    <source>
        <dbReference type="Proteomes" id="UP000824533"/>
    </source>
</evidence>
<evidence type="ECO:0000313" key="1">
    <source>
        <dbReference type="EMBL" id="KAJ0177183.1"/>
    </source>
</evidence>
<reference evidence="1 2" key="1">
    <citation type="journal article" date="2021" name="Front. Genet.">
        <title>Chromosome-Level Genome Assembly Reveals Significant Gene Expansion in the Toll and IMD Signaling Pathways of Dendrolimus kikuchii.</title>
        <authorList>
            <person name="Zhou J."/>
            <person name="Wu P."/>
            <person name="Xiong Z."/>
            <person name="Liu N."/>
            <person name="Zhao N."/>
            <person name="Ji M."/>
            <person name="Qiu Y."/>
            <person name="Yang B."/>
        </authorList>
    </citation>
    <scope>NUCLEOTIDE SEQUENCE [LARGE SCALE GENOMIC DNA]</scope>
    <source>
        <strain evidence="1">Ann1</strain>
    </source>
</reference>
<keyword evidence="2" id="KW-1185">Reference proteome</keyword>
<accession>A0ACC1CZW8</accession>
<organism evidence="1 2">
    <name type="scientific">Dendrolimus kikuchii</name>
    <dbReference type="NCBI Taxonomy" id="765133"/>
    <lineage>
        <taxon>Eukaryota</taxon>
        <taxon>Metazoa</taxon>
        <taxon>Ecdysozoa</taxon>
        <taxon>Arthropoda</taxon>
        <taxon>Hexapoda</taxon>
        <taxon>Insecta</taxon>
        <taxon>Pterygota</taxon>
        <taxon>Neoptera</taxon>
        <taxon>Endopterygota</taxon>
        <taxon>Lepidoptera</taxon>
        <taxon>Glossata</taxon>
        <taxon>Ditrysia</taxon>
        <taxon>Bombycoidea</taxon>
        <taxon>Lasiocampidae</taxon>
        <taxon>Dendrolimus</taxon>
    </lineage>
</organism>
<sequence length="85" mass="10196">MFRPIVLWYFHSTPTVRRECKRRTLPLFQDYHFYSRRLHSRILSLSFWIIISSHYDDTVNIILCCAGLFDYGEFARSENAPMGEC</sequence>
<name>A0ACC1CZW8_9NEOP</name>
<comment type="caution">
    <text evidence="1">The sequence shown here is derived from an EMBL/GenBank/DDBJ whole genome shotgun (WGS) entry which is preliminary data.</text>
</comment>
<gene>
    <name evidence="1" type="ORF">K1T71_007192</name>
</gene>